<feature type="transmembrane region" description="Helical" evidence="2">
    <location>
        <begin position="12"/>
        <end position="32"/>
    </location>
</feature>
<comment type="caution">
    <text evidence="4">The sequence shown here is derived from an EMBL/GenBank/DDBJ whole genome shotgun (WGS) entry which is preliminary data.</text>
</comment>
<keyword evidence="2" id="KW-0472">Membrane</keyword>
<feature type="domain" description="Fibronectin type-III" evidence="3">
    <location>
        <begin position="953"/>
        <end position="1041"/>
    </location>
</feature>
<feature type="domain" description="Fibronectin type-III" evidence="3">
    <location>
        <begin position="862"/>
        <end position="952"/>
    </location>
</feature>
<dbReference type="SUPFAM" id="SSF49265">
    <property type="entry name" value="Fibronectin type III"/>
    <property type="match status" value="2"/>
</dbReference>
<keyword evidence="2" id="KW-0812">Transmembrane</keyword>
<evidence type="ECO:0000256" key="1">
    <source>
        <dbReference type="SAM" id="MobiDB-lite"/>
    </source>
</evidence>
<proteinExistence type="predicted"/>
<accession>A0A1F6N4P6</accession>
<dbReference type="InterPro" id="IPR013783">
    <property type="entry name" value="Ig-like_fold"/>
</dbReference>
<feature type="transmembrane region" description="Helical" evidence="2">
    <location>
        <begin position="1772"/>
        <end position="1790"/>
    </location>
</feature>
<dbReference type="PROSITE" id="PS50853">
    <property type="entry name" value="FN3"/>
    <property type="match status" value="2"/>
</dbReference>
<reference evidence="4 5" key="1">
    <citation type="journal article" date="2016" name="Nat. Commun.">
        <title>Thousands of microbial genomes shed light on interconnected biogeochemical processes in an aquifer system.</title>
        <authorList>
            <person name="Anantharaman K."/>
            <person name="Brown C.T."/>
            <person name="Hug L.A."/>
            <person name="Sharon I."/>
            <person name="Castelle C.J."/>
            <person name="Probst A.J."/>
            <person name="Thomas B.C."/>
            <person name="Singh A."/>
            <person name="Wilkins M.J."/>
            <person name="Karaoz U."/>
            <person name="Brodie E.L."/>
            <person name="Williams K.H."/>
            <person name="Hubbard S.S."/>
            <person name="Banfield J.F."/>
        </authorList>
    </citation>
    <scope>NUCLEOTIDE SEQUENCE [LARGE SCALE GENOMIC DNA]</scope>
</reference>
<dbReference type="Pfam" id="PF19077">
    <property type="entry name" value="Big_13"/>
    <property type="match status" value="1"/>
</dbReference>
<feature type="compositionally biased region" description="Basic and acidic residues" evidence="1">
    <location>
        <begin position="1464"/>
        <end position="1475"/>
    </location>
</feature>
<dbReference type="InterPro" id="IPR008969">
    <property type="entry name" value="CarboxyPept-like_regulatory"/>
</dbReference>
<dbReference type="Pfam" id="PF00041">
    <property type="entry name" value="fn3"/>
    <property type="match status" value="2"/>
</dbReference>
<dbReference type="InterPro" id="IPR036116">
    <property type="entry name" value="FN3_sf"/>
</dbReference>
<evidence type="ECO:0000313" key="4">
    <source>
        <dbReference type="EMBL" id="OGH78851.1"/>
    </source>
</evidence>
<sequence>MLLNRKKYRLSYLASITAFITVCNLILGPLFFSFESNVIPKVKAAAVTWVAGATGTWETGTNWSSGVVPTTADDVTISSSTGNIVVTLSTGQTANFASLIVGGDSTRYATTTFVGNIGTAVSTTIATKGTIIQKNTATQTLTGNLTIQSGGVLTHEANTTAQDYELDFSVASVNIQSGGKIDTDGKGYSGGASGSNGNGTGGGIGVGSGRGGGGAHGGDGGIGGDAVGGTGYCDISSPATIGSGGGGGGQEKSGTAGGGVIILNASGTATINGTITADGTNGTDNGGSGAGGGVKIVAGTITGTPESFTVTGGVSSGSGAAGGGGGCVLLNYTTSNSISPTTTIIMSGGAGGGTGYRGGAGVTYVKQVGTNGDLYSINSGTSGAGSTQGTTSLTVDSVTLTTSPTYIVPTGKTLVVRNSNPFVAGDATGILQVNSGATFTPTSTTDFVIASSTLQILRGSTITSSSSLDVILEYGGTLDMRYFTTSSNAFPLDTLYVKNGGLVTHGANTTTQAHVINLSFTSSTIATGGSINVDGKGYSGGASGSNGNGTGGGIGVGSGQGGGGAHAGAGGTTGEAAGGSAYCVTSNPGTLGSGGGGGGQSTYGTAGGGLVILSASGALTVAGTITAGGTSSTGRGGAGGAGGVKITADVVAGTPQSFITVGGNGTSSVAGGGGGCIYILYTTSNSIAAGNISVAGGTSVSGGGFNGGTGNFTATQNNSAPTAAGFPFSNASTAQTGTFNPTLLTTTTPSFSALYIDSDASDTATKAHIQMSTSSSFTTISHWDSGSSGNTITSCTQGNRCQDLKYGNFGTAPTTNLSLNDDADENSQTVYYWRLHYFDTAGAIGSYSTTTATFTLLDIPNEPSGMAAGSITASAATLSWTDNSSIESNYLVQVSGDGGTTFATATSTAASATSITTSTLSANTSYLYRVAAQNSVGTSTYSTSSAFYTLANIPTSLTIQTTGVNGVLQASWSANSNPAGTSYYVEETGNTSINSGLITDTSYTFSGLTAGQTYTFHVKARNGSAIDTAYTDSVSATLPSSGAAAPSSPPAIPPPPPIPFPFGDFPPDIPIQEFAPTGLIKIVSAVGGELDILNQAGLSSPYEVNSSAKVVAVNGASDLLNLQSPFTFNFSFAFDKHPLDATVNSQRQIFSKGDAYNFGFLPINNDAAISQGTCFFVNNQTNKVCDNIFGRQAFKIKSPYNYRVVWNGNTLELYEGNSKLDTKKINSISKSVDPLIVGGRQFTNGQYTINTYYPSTIYEMRISSEPLLIYTNKPTIKLKIDSSYAPQFALKESNNAPSADFSATSFEPTKSELTWNLKGADGKKCVNARFNSQQKNFKYDTYACVILDTAKPIADFTFDNGLDSTGKQILLPRLFGVSDPDASITITQKKSLSLAAETANQINLKANKDGSWIYAFSENFQPGNYAFSVSAQDLAGNVSEPTTKNVVIAKTTEKPVEQPLVPEEEPKKPELPKDVDPDDETPIEDQDKPIEKPIKIPAEKPIVDPADNSDDVPSSENSVGSGEKNGELTSNGNDEIGKLEPINNVQSSGKLRIGGEFLAAIAKNKSVKKLVDFVSQEKVQKANVRAVVPVEAAIGVVNVAVGFQLPQLINLLRYLFGQPALLARRRKRKSWGVVYNSFSKLPVDLATIRLIEEKTGRVLASQVTDFNGRYFLSADQGQYRLEIIKPGFVGFSEHLKEKDEDTAFVNLYHGEAFFSSQEQFEINYNIPFDPVVEEKPTVRILRDKFREKIQYAFSFVGLGASVMSFVATPGFFTAGFVFLHIGLFVIFYVLGNKKLPPSWGVVRDLVDKSPIGRVVVRVFDSAYNKLVNTAVTDSKGRYAILIGPSMYYASYEKDGFVKKQTSLLDYSSQKNKGMGGIINRDEILQKVESKK</sequence>
<dbReference type="CDD" id="cd00063">
    <property type="entry name" value="FN3"/>
    <property type="match status" value="2"/>
</dbReference>
<gene>
    <name evidence="4" type="ORF">A2983_00770</name>
</gene>
<feature type="compositionally biased region" description="Basic and acidic residues" evidence="1">
    <location>
        <begin position="1485"/>
        <end position="1502"/>
    </location>
</feature>
<dbReference type="InterPro" id="IPR003961">
    <property type="entry name" value="FN3_dom"/>
</dbReference>
<feature type="compositionally biased region" description="Pro residues" evidence="1">
    <location>
        <begin position="1047"/>
        <end position="1058"/>
    </location>
</feature>
<evidence type="ECO:0000259" key="3">
    <source>
        <dbReference type="PROSITE" id="PS50853"/>
    </source>
</evidence>
<dbReference type="EMBL" id="MFQH01000001">
    <property type="protein sequence ID" value="OGH78851.1"/>
    <property type="molecule type" value="Genomic_DNA"/>
</dbReference>
<keyword evidence="2" id="KW-1133">Transmembrane helix</keyword>
<dbReference type="InterPro" id="IPR044016">
    <property type="entry name" value="Big_13"/>
</dbReference>
<organism evidence="4 5">
    <name type="scientific">Candidatus Magasanikbacteria bacterium RIFCSPLOWO2_01_FULL_40_15</name>
    <dbReference type="NCBI Taxonomy" id="1798686"/>
    <lineage>
        <taxon>Bacteria</taxon>
        <taxon>Candidatus Magasanikiibacteriota</taxon>
    </lineage>
</organism>
<evidence type="ECO:0000313" key="5">
    <source>
        <dbReference type="Proteomes" id="UP000177040"/>
    </source>
</evidence>
<feature type="compositionally biased region" description="Polar residues" evidence="1">
    <location>
        <begin position="1511"/>
        <end position="1520"/>
    </location>
</feature>
<feature type="region of interest" description="Disordered" evidence="1">
    <location>
        <begin position="1039"/>
        <end position="1058"/>
    </location>
</feature>
<evidence type="ECO:0000256" key="2">
    <source>
        <dbReference type="SAM" id="Phobius"/>
    </source>
</evidence>
<dbReference type="Proteomes" id="UP000177040">
    <property type="component" value="Unassembled WGS sequence"/>
</dbReference>
<dbReference type="SUPFAM" id="SSF49464">
    <property type="entry name" value="Carboxypeptidase regulatory domain-like"/>
    <property type="match status" value="1"/>
</dbReference>
<dbReference type="Gene3D" id="2.60.40.10">
    <property type="entry name" value="Immunoglobulins"/>
    <property type="match status" value="4"/>
</dbReference>
<feature type="region of interest" description="Disordered" evidence="1">
    <location>
        <begin position="1451"/>
        <end position="1541"/>
    </location>
</feature>
<dbReference type="SMART" id="SM00060">
    <property type="entry name" value="FN3"/>
    <property type="match status" value="2"/>
</dbReference>
<dbReference type="SUPFAM" id="SSF49478">
    <property type="entry name" value="Cna protein B-type domain"/>
    <property type="match status" value="1"/>
</dbReference>
<protein>
    <recommendedName>
        <fullName evidence="3">Fibronectin type-III domain-containing protein</fullName>
    </recommendedName>
</protein>
<name>A0A1F6N4P6_9BACT</name>